<keyword evidence="2" id="KW-0472">Membrane</keyword>
<proteinExistence type="predicted"/>
<keyword evidence="2" id="KW-0812">Transmembrane</keyword>
<organism evidence="4 5">
    <name type="scientific">Sphingomonas anseongensis</name>
    <dbReference type="NCBI Taxonomy" id="2908207"/>
    <lineage>
        <taxon>Bacteria</taxon>
        <taxon>Pseudomonadati</taxon>
        <taxon>Pseudomonadota</taxon>
        <taxon>Alphaproteobacteria</taxon>
        <taxon>Sphingomonadales</taxon>
        <taxon>Sphingomonadaceae</taxon>
        <taxon>Sphingomonas</taxon>
    </lineage>
</organism>
<protein>
    <submittedName>
        <fullName evidence="4">DUF4115 domain-containing protein</fullName>
    </submittedName>
</protein>
<evidence type="ECO:0000256" key="2">
    <source>
        <dbReference type="SAM" id="Phobius"/>
    </source>
</evidence>
<dbReference type="SUPFAM" id="SSF47413">
    <property type="entry name" value="lambda repressor-like DNA-binding domains"/>
    <property type="match status" value="1"/>
</dbReference>
<dbReference type="PANTHER" id="PTHR34475:SF1">
    <property type="entry name" value="CYTOSKELETON PROTEIN RODZ"/>
    <property type="match status" value="1"/>
</dbReference>
<feature type="compositionally biased region" description="Low complexity" evidence="1">
    <location>
        <begin position="140"/>
        <end position="156"/>
    </location>
</feature>
<evidence type="ECO:0000259" key="3">
    <source>
        <dbReference type="Pfam" id="PF13464"/>
    </source>
</evidence>
<dbReference type="InterPro" id="IPR025194">
    <property type="entry name" value="RodZ-like_C"/>
</dbReference>
<dbReference type="Pfam" id="PF13464">
    <property type="entry name" value="RodZ_C"/>
    <property type="match status" value="1"/>
</dbReference>
<comment type="caution">
    <text evidence="4">The sequence shown here is derived from an EMBL/GenBank/DDBJ whole genome shotgun (WGS) entry which is preliminary data.</text>
</comment>
<evidence type="ECO:0000313" key="5">
    <source>
        <dbReference type="Proteomes" id="UP001165343"/>
    </source>
</evidence>
<dbReference type="CDD" id="cd00093">
    <property type="entry name" value="HTH_XRE"/>
    <property type="match status" value="1"/>
</dbReference>
<keyword evidence="5" id="KW-1185">Reference proteome</keyword>
<feature type="domain" description="Cytoskeleton protein RodZ-like C-terminal" evidence="3">
    <location>
        <begin position="171"/>
        <end position="240"/>
    </location>
</feature>
<dbReference type="InterPro" id="IPR001387">
    <property type="entry name" value="Cro/C1-type_HTH"/>
</dbReference>
<name>A0ABT0RHH9_9SPHN</name>
<evidence type="ECO:0000313" key="4">
    <source>
        <dbReference type="EMBL" id="MCL6679740.1"/>
    </source>
</evidence>
<feature type="region of interest" description="Disordered" evidence="1">
    <location>
        <begin position="140"/>
        <end position="166"/>
    </location>
</feature>
<dbReference type="Gene3D" id="1.10.260.40">
    <property type="entry name" value="lambda repressor-like DNA-binding domains"/>
    <property type="match status" value="1"/>
</dbReference>
<dbReference type="EMBL" id="JAMGBC010000001">
    <property type="protein sequence ID" value="MCL6679740.1"/>
    <property type="molecule type" value="Genomic_DNA"/>
</dbReference>
<reference evidence="4" key="1">
    <citation type="submission" date="2022-05" db="EMBL/GenBank/DDBJ databases">
        <authorList>
            <person name="Jo J.-H."/>
            <person name="Im W.-T."/>
        </authorList>
    </citation>
    <scope>NUCLEOTIDE SEQUENCE</scope>
    <source>
        <strain evidence="4">RG327</strain>
    </source>
</reference>
<dbReference type="InterPro" id="IPR050400">
    <property type="entry name" value="Bact_Cytoskel_RodZ"/>
</dbReference>
<dbReference type="RefSeq" id="WP_249868622.1">
    <property type="nucleotide sequence ID" value="NZ_JAMGBC010000001.1"/>
</dbReference>
<accession>A0ABT0RHH9</accession>
<sequence length="272" mass="28726">MDEEFEAAELPSVGERLRVAREEKGYSLEDIAAETRIPLRHLESLETADWDRLPAPTYSIGFAKSYAGKVGLDRAEIGEQLRSEMGGQRTDNSTVEHFEPADPARAMPKWLVFSAIVAVLVIVLAFTWISNRSVSEEPVATANQAPTPQAPTVAATAPPPAQPAAAQGPVVVSATAPAWIRITDQGNTLFEGMLQPGQNYQVPPTARAPLLRAGAPEALKIMVGQAVAPPVGPAGQVTSNVSLLPTDLMRGPAAPAPVQQPAPPAPQNSLAQ</sequence>
<dbReference type="Proteomes" id="UP001165343">
    <property type="component" value="Unassembled WGS sequence"/>
</dbReference>
<feature type="transmembrane region" description="Helical" evidence="2">
    <location>
        <begin position="110"/>
        <end position="129"/>
    </location>
</feature>
<dbReference type="Pfam" id="PF13413">
    <property type="entry name" value="HTH_25"/>
    <property type="match status" value="1"/>
</dbReference>
<feature type="compositionally biased region" description="Pro residues" evidence="1">
    <location>
        <begin position="254"/>
        <end position="266"/>
    </location>
</feature>
<dbReference type="PANTHER" id="PTHR34475">
    <property type="match status" value="1"/>
</dbReference>
<evidence type="ECO:0000256" key="1">
    <source>
        <dbReference type="SAM" id="MobiDB-lite"/>
    </source>
</evidence>
<keyword evidence="2" id="KW-1133">Transmembrane helix</keyword>
<dbReference type="InterPro" id="IPR010982">
    <property type="entry name" value="Lambda_DNA-bd_dom_sf"/>
</dbReference>
<feature type="region of interest" description="Disordered" evidence="1">
    <location>
        <begin position="248"/>
        <end position="272"/>
    </location>
</feature>
<gene>
    <name evidence="4" type="ORF">LZ519_10510</name>
</gene>